<evidence type="ECO:0000256" key="2">
    <source>
        <dbReference type="ARBA" id="ARBA00022523"/>
    </source>
</evidence>
<keyword evidence="2" id="KW-0052">Apoplast</keyword>
<evidence type="ECO:0000313" key="8">
    <source>
        <dbReference type="Proteomes" id="UP001318860"/>
    </source>
</evidence>
<evidence type="ECO:0000256" key="3">
    <source>
        <dbReference type="ARBA" id="ARBA00022525"/>
    </source>
</evidence>
<keyword evidence="4 6" id="KW-0732">Signal</keyword>
<dbReference type="Pfam" id="PF02068">
    <property type="entry name" value="Metallothio_PEC"/>
    <property type="match status" value="1"/>
</dbReference>
<organism evidence="7 8">
    <name type="scientific">Rehmannia glutinosa</name>
    <name type="common">Chinese foxglove</name>
    <dbReference type="NCBI Taxonomy" id="99300"/>
    <lineage>
        <taxon>Eukaryota</taxon>
        <taxon>Viridiplantae</taxon>
        <taxon>Streptophyta</taxon>
        <taxon>Embryophyta</taxon>
        <taxon>Tracheophyta</taxon>
        <taxon>Spermatophyta</taxon>
        <taxon>Magnoliopsida</taxon>
        <taxon>eudicotyledons</taxon>
        <taxon>Gunneridae</taxon>
        <taxon>Pentapetalae</taxon>
        <taxon>asterids</taxon>
        <taxon>lamiids</taxon>
        <taxon>Lamiales</taxon>
        <taxon>Orobanchaceae</taxon>
        <taxon>Rehmannieae</taxon>
        <taxon>Rehmannia</taxon>
    </lineage>
</organism>
<reference evidence="7 8" key="1">
    <citation type="journal article" date="2021" name="Comput. Struct. Biotechnol. J.">
        <title>De novo genome assembly of the potent medicinal plant Rehmannia glutinosa using nanopore technology.</title>
        <authorList>
            <person name="Ma L."/>
            <person name="Dong C."/>
            <person name="Song C."/>
            <person name="Wang X."/>
            <person name="Zheng X."/>
            <person name="Niu Y."/>
            <person name="Chen S."/>
            <person name="Feng W."/>
        </authorList>
    </citation>
    <scope>NUCLEOTIDE SEQUENCE [LARGE SCALE GENOMIC DNA]</scope>
    <source>
        <strain evidence="7">DH-2019</strain>
    </source>
</reference>
<comment type="subcellular location">
    <subcellularLocation>
        <location evidence="1">Secreted</location>
        <location evidence="1">Extracellular space</location>
        <location evidence="1">Apoplast</location>
    </subcellularLocation>
</comment>
<evidence type="ECO:0000256" key="1">
    <source>
        <dbReference type="ARBA" id="ARBA00004271"/>
    </source>
</evidence>
<evidence type="ECO:0000256" key="4">
    <source>
        <dbReference type="ARBA" id="ARBA00022729"/>
    </source>
</evidence>
<dbReference type="PANTHER" id="PTHR31279:SF4">
    <property type="entry name" value="PROTEIN EXORDIUM-LIKE 5"/>
    <property type="match status" value="1"/>
</dbReference>
<dbReference type="Pfam" id="PF04674">
    <property type="entry name" value="Phi_1"/>
    <property type="match status" value="1"/>
</dbReference>
<evidence type="ECO:0000313" key="7">
    <source>
        <dbReference type="EMBL" id="KAK6121504.1"/>
    </source>
</evidence>
<dbReference type="InterPro" id="IPR006766">
    <property type="entry name" value="EXORDIUM-like"/>
</dbReference>
<comment type="caution">
    <text evidence="7">The sequence shown here is derived from an EMBL/GenBank/DDBJ whole genome shotgun (WGS) entry which is preliminary data.</text>
</comment>
<evidence type="ECO:0008006" key="9">
    <source>
        <dbReference type="Google" id="ProtNLM"/>
    </source>
</evidence>
<name>A0ABR0UG17_REHGL</name>
<keyword evidence="3" id="KW-0964">Secreted</keyword>
<keyword evidence="8" id="KW-1185">Reference proteome</keyword>
<sequence>MLIHILFFASLFVVVHSNTDITATKQALRIQPAGGDDDDNYIFNPQLPPRSLSSSKKFEGSSNLVNLRYHMGPVLSSPINIYLIWYGKWSPTQQLLIKDFILSISTFKHAAAPSPSVSDWWRTVSLYTDQTGANISRSILIAGQYSDHLYSHGSHLTRLSIQQVIATAVKSKPFPVDHKNGIYLVLTATDVTVQDFCRAVCGFHYFTFPSMVGYTLPYAWVGNSGKQCPEVCAYPFAVPGYMGGGGPGALRPPNGDVGIDGMISVIGHELAELSSNPLVNAWYAGEDPTAPTEIGDLCEGLYGTGGGGGYIGQVMRDKGGRTYNLNGRRGRKFLVQDLRDDMDDKAIKNVGGWMGVECTSSVGRGIKIGSDPKQINCIILDMADMRGSGVVCDDRCGCPSPCPGGTACRCASGDPTEHKQCPCGEHCGCNPCNCSKTQIRGTGKGFCNCGAACTCPTCAAA</sequence>
<comment type="similarity">
    <text evidence="5">Belongs to the EXORDIUM family.</text>
</comment>
<evidence type="ECO:0000256" key="6">
    <source>
        <dbReference type="SAM" id="SignalP"/>
    </source>
</evidence>
<gene>
    <name evidence="7" type="ORF">DH2020_044749</name>
</gene>
<dbReference type="InterPro" id="IPR000316">
    <property type="entry name" value="Metallthion_15"/>
</dbReference>
<dbReference type="PRINTS" id="PR00877">
    <property type="entry name" value="MTPLANTPEC"/>
</dbReference>
<protein>
    <recommendedName>
        <fullName evidence="9">Protein EXORDIUM-like 5</fullName>
    </recommendedName>
</protein>
<proteinExistence type="inferred from homology"/>
<evidence type="ECO:0000256" key="5">
    <source>
        <dbReference type="ARBA" id="ARBA00023591"/>
    </source>
</evidence>
<dbReference type="EMBL" id="JABTTQ020002897">
    <property type="protein sequence ID" value="KAK6121504.1"/>
    <property type="molecule type" value="Genomic_DNA"/>
</dbReference>
<feature type="chain" id="PRO_5045639456" description="Protein EXORDIUM-like 5" evidence="6">
    <location>
        <begin position="18"/>
        <end position="461"/>
    </location>
</feature>
<feature type="signal peptide" evidence="6">
    <location>
        <begin position="1"/>
        <end position="17"/>
    </location>
</feature>
<accession>A0ABR0UG17</accession>
<dbReference type="Proteomes" id="UP001318860">
    <property type="component" value="Unassembled WGS sequence"/>
</dbReference>
<dbReference type="PANTHER" id="PTHR31279">
    <property type="entry name" value="PROTEIN EXORDIUM-LIKE 5"/>
    <property type="match status" value="1"/>
</dbReference>